<feature type="domain" description="ZZ-type" evidence="9">
    <location>
        <begin position="164"/>
        <end position="214"/>
    </location>
</feature>
<proteinExistence type="predicted"/>
<dbReference type="InterPro" id="IPR000270">
    <property type="entry name" value="PB1_dom"/>
</dbReference>
<dbReference type="PANTHER" id="PTHR20930">
    <property type="entry name" value="OVARIAN CARCINOMA ANTIGEN CA125-RELATED"/>
    <property type="match status" value="1"/>
</dbReference>
<dbReference type="GO" id="GO:0005776">
    <property type="term" value="C:autophagosome"/>
    <property type="evidence" value="ECO:0007669"/>
    <property type="project" value="UniProtKB-SubCell"/>
</dbReference>
<feature type="region of interest" description="Disordered" evidence="7">
    <location>
        <begin position="107"/>
        <end position="127"/>
    </location>
</feature>
<dbReference type="InterPro" id="IPR043145">
    <property type="entry name" value="Znf_ZZ_sf"/>
</dbReference>
<dbReference type="Gene3D" id="3.10.20.90">
    <property type="entry name" value="Phosphatidylinositol 3-kinase Catalytic Subunit, Chain A, domain 1"/>
    <property type="match status" value="1"/>
</dbReference>
<keyword evidence="5" id="KW-0968">Cytoplasmic vesicle</keyword>
<organism evidence="11 12">
    <name type="scientific">Blepharisma stoltei</name>
    <dbReference type="NCBI Taxonomy" id="1481888"/>
    <lineage>
        <taxon>Eukaryota</taxon>
        <taxon>Sar</taxon>
        <taxon>Alveolata</taxon>
        <taxon>Ciliophora</taxon>
        <taxon>Postciliodesmatophora</taxon>
        <taxon>Heterotrichea</taxon>
        <taxon>Heterotrichida</taxon>
        <taxon>Blepharismidae</taxon>
        <taxon>Blepharisma</taxon>
    </lineage>
</organism>
<dbReference type="SUPFAM" id="SSF46934">
    <property type="entry name" value="UBA-like"/>
    <property type="match status" value="1"/>
</dbReference>
<dbReference type="InterPro" id="IPR000433">
    <property type="entry name" value="Znf_ZZ"/>
</dbReference>
<comment type="subcellular location">
    <subcellularLocation>
        <location evidence="1">Cytoplasmic vesicle</location>
        <location evidence="1">Autophagosome</location>
    </subcellularLocation>
</comment>
<keyword evidence="2" id="KW-0479">Metal-binding</keyword>
<dbReference type="GO" id="GO:0031410">
    <property type="term" value="C:cytoplasmic vesicle"/>
    <property type="evidence" value="ECO:0007669"/>
    <property type="project" value="UniProtKB-KW"/>
</dbReference>
<evidence type="ECO:0000256" key="5">
    <source>
        <dbReference type="ARBA" id="ARBA00023329"/>
    </source>
</evidence>
<dbReference type="PANTHER" id="PTHR20930:SF0">
    <property type="entry name" value="PROTEIN ILRUN"/>
    <property type="match status" value="1"/>
</dbReference>
<dbReference type="Gene3D" id="2.60.40.10">
    <property type="entry name" value="Immunoglobulins"/>
    <property type="match status" value="1"/>
</dbReference>
<evidence type="ECO:0008006" key="13">
    <source>
        <dbReference type="Google" id="ProtNLM"/>
    </source>
</evidence>
<dbReference type="Pfam" id="PF00564">
    <property type="entry name" value="PB1"/>
    <property type="match status" value="1"/>
</dbReference>
<feature type="domain" description="PB1" evidence="10">
    <location>
        <begin position="1"/>
        <end position="83"/>
    </location>
</feature>
<evidence type="ECO:0000256" key="3">
    <source>
        <dbReference type="ARBA" id="ARBA00022771"/>
    </source>
</evidence>
<dbReference type="PROSITE" id="PS51745">
    <property type="entry name" value="PB1"/>
    <property type="match status" value="1"/>
</dbReference>
<sequence length="394" mass="44663">MSLNIAVKLICGNQIRKLKQAPQTIQELYQEVNKLFATTKYRFKYMDEEGDLITISTTTELRDAYLAASDLGALSLKILLEETNEPLSSTEVSSDVTKEDYTVLSSDEVEEIKESDSEEETKEEIKEEEKIDYEITAEYEEKVRELIRERLRKKVGLSGTNIVWEGVYCDGCGETPLRGPRFQCTVCEDYDLCEVCEGLIPHDHPFLKVKNPNQSVFYISVNLEEKDVGKTWKNFQKFISKTKPKMQVLSVPMASEEQYEVGSNFKKVWKVKNCGNEPWPEGTLLVHLSGELKGDSVYVPPVKAGKEIDLEATVKVPEKEGKYIAEWTLITPHGIKFGNKLSVAVQAIRNNPVFQRNLETLITLGFPEEEARKSLSKYPNDLDAAVLDIVQNTA</sequence>
<dbReference type="AlphaFoldDB" id="A0AAU9IQ21"/>
<dbReference type="SUPFAM" id="SSF54277">
    <property type="entry name" value="CAD &amp; PB1 domains"/>
    <property type="match status" value="1"/>
</dbReference>
<dbReference type="SMART" id="SM00291">
    <property type="entry name" value="ZnF_ZZ"/>
    <property type="match status" value="1"/>
</dbReference>
<gene>
    <name evidence="11" type="ORF">BSTOLATCC_MIC14573</name>
</gene>
<evidence type="ECO:0000256" key="1">
    <source>
        <dbReference type="ARBA" id="ARBA00004419"/>
    </source>
</evidence>
<evidence type="ECO:0000313" key="11">
    <source>
        <dbReference type="EMBL" id="CAG9315826.1"/>
    </source>
</evidence>
<dbReference type="PROSITE" id="PS50135">
    <property type="entry name" value="ZF_ZZ_2"/>
    <property type="match status" value="1"/>
</dbReference>
<dbReference type="CDD" id="cd02340">
    <property type="entry name" value="ZZ_NBR1_like"/>
    <property type="match status" value="1"/>
</dbReference>
<name>A0AAU9IQ21_9CILI</name>
<protein>
    <recommendedName>
        <fullName evidence="13">Next to BRCA1 gene 1 protein</fullName>
    </recommendedName>
</protein>
<dbReference type="CDD" id="cd05992">
    <property type="entry name" value="PB1"/>
    <property type="match status" value="1"/>
</dbReference>
<dbReference type="Proteomes" id="UP001162131">
    <property type="component" value="Unassembled WGS sequence"/>
</dbReference>
<dbReference type="Pfam" id="PF00569">
    <property type="entry name" value="ZZ"/>
    <property type="match status" value="1"/>
</dbReference>
<dbReference type="InterPro" id="IPR053793">
    <property type="entry name" value="PB1-like"/>
</dbReference>
<evidence type="ECO:0000259" key="10">
    <source>
        <dbReference type="PROSITE" id="PS51745"/>
    </source>
</evidence>
<dbReference type="EMBL" id="CAJZBQ010000014">
    <property type="protein sequence ID" value="CAG9315826.1"/>
    <property type="molecule type" value="Genomic_DNA"/>
</dbReference>
<evidence type="ECO:0000259" key="9">
    <source>
        <dbReference type="PROSITE" id="PS50135"/>
    </source>
</evidence>
<evidence type="ECO:0000256" key="6">
    <source>
        <dbReference type="PROSITE-ProRule" id="PRU00228"/>
    </source>
</evidence>
<evidence type="ECO:0000256" key="2">
    <source>
        <dbReference type="ARBA" id="ARBA00022723"/>
    </source>
</evidence>
<dbReference type="InterPro" id="IPR015940">
    <property type="entry name" value="UBA"/>
</dbReference>
<dbReference type="PROSITE" id="PS01357">
    <property type="entry name" value="ZF_ZZ_1"/>
    <property type="match status" value="1"/>
</dbReference>
<dbReference type="Pfam" id="PF16158">
    <property type="entry name" value="N_BRCA1_IG"/>
    <property type="match status" value="1"/>
</dbReference>
<dbReference type="PROSITE" id="PS50030">
    <property type="entry name" value="UBA"/>
    <property type="match status" value="1"/>
</dbReference>
<reference evidence="11" key="1">
    <citation type="submission" date="2021-09" db="EMBL/GenBank/DDBJ databases">
        <authorList>
            <consortium name="AG Swart"/>
            <person name="Singh M."/>
            <person name="Singh A."/>
            <person name="Seah K."/>
            <person name="Emmerich C."/>
        </authorList>
    </citation>
    <scope>NUCLEOTIDE SEQUENCE</scope>
    <source>
        <strain evidence="11">ATCC30299</strain>
    </source>
</reference>
<dbReference type="Gene3D" id="3.30.60.90">
    <property type="match status" value="1"/>
</dbReference>
<evidence type="ECO:0000313" key="12">
    <source>
        <dbReference type="Proteomes" id="UP001162131"/>
    </source>
</evidence>
<feature type="domain" description="UBA" evidence="8">
    <location>
        <begin position="352"/>
        <end position="392"/>
    </location>
</feature>
<dbReference type="SUPFAM" id="SSF57850">
    <property type="entry name" value="RING/U-box"/>
    <property type="match status" value="1"/>
</dbReference>
<dbReference type="InterPro" id="IPR013783">
    <property type="entry name" value="Ig-like_fold"/>
</dbReference>
<keyword evidence="4" id="KW-0862">Zinc</keyword>
<evidence type="ECO:0000259" key="8">
    <source>
        <dbReference type="PROSITE" id="PS50030"/>
    </source>
</evidence>
<evidence type="ECO:0000256" key="4">
    <source>
        <dbReference type="ARBA" id="ARBA00022833"/>
    </source>
</evidence>
<feature type="compositionally biased region" description="Acidic residues" evidence="7">
    <location>
        <begin position="107"/>
        <end position="122"/>
    </location>
</feature>
<dbReference type="GO" id="GO:0008270">
    <property type="term" value="F:zinc ion binding"/>
    <property type="evidence" value="ECO:0007669"/>
    <property type="project" value="UniProtKB-KW"/>
</dbReference>
<keyword evidence="12" id="KW-1185">Reference proteome</keyword>
<dbReference type="InterPro" id="IPR032350">
    <property type="entry name" value="Nbr1_FW"/>
</dbReference>
<evidence type="ECO:0000256" key="7">
    <source>
        <dbReference type="SAM" id="MobiDB-lite"/>
    </source>
</evidence>
<comment type="caution">
    <text evidence="11">The sequence shown here is derived from an EMBL/GenBank/DDBJ whole genome shotgun (WGS) entry which is preliminary data.</text>
</comment>
<dbReference type="InterPro" id="IPR009060">
    <property type="entry name" value="UBA-like_sf"/>
</dbReference>
<dbReference type="CDD" id="cd14947">
    <property type="entry name" value="NBR1_like"/>
    <property type="match status" value="1"/>
</dbReference>
<accession>A0AAU9IQ21</accession>
<keyword evidence="3 6" id="KW-0863">Zinc-finger</keyword>